<dbReference type="NCBIfam" id="TIGR00254">
    <property type="entry name" value="GGDEF"/>
    <property type="match status" value="1"/>
</dbReference>
<name>A0A4R8F5U5_9BACT</name>
<dbReference type="SUPFAM" id="SSF56281">
    <property type="entry name" value="Metallo-hydrolase/oxidoreductase"/>
    <property type="match status" value="1"/>
</dbReference>
<dbReference type="Gene3D" id="3.60.15.10">
    <property type="entry name" value="Ribonuclease Z/Hydroxyacylglutathione hydrolase-like"/>
    <property type="match status" value="1"/>
</dbReference>
<evidence type="ECO:0000259" key="3">
    <source>
        <dbReference type="PROSITE" id="PS50110"/>
    </source>
</evidence>
<dbReference type="Gene3D" id="3.30.70.270">
    <property type="match status" value="1"/>
</dbReference>
<comment type="caution">
    <text evidence="1">Lacks conserved residue(s) required for the propagation of feature annotation.</text>
</comment>
<dbReference type="Proteomes" id="UP000294817">
    <property type="component" value="Unassembled WGS sequence"/>
</dbReference>
<evidence type="ECO:0000313" key="5">
    <source>
        <dbReference type="EMBL" id="TDX17511.1"/>
    </source>
</evidence>
<evidence type="ECO:0000256" key="2">
    <source>
        <dbReference type="SAM" id="Coils"/>
    </source>
</evidence>
<dbReference type="EMBL" id="SODZ01000001">
    <property type="protein sequence ID" value="TDX17511.1"/>
    <property type="molecule type" value="Genomic_DNA"/>
</dbReference>
<dbReference type="GO" id="GO:0000160">
    <property type="term" value="P:phosphorelay signal transduction system"/>
    <property type="evidence" value="ECO:0007669"/>
    <property type="project" value="InterPro"/>
</dbReference>
<feature type="domain" description="GGDEF" evidence="4">
    <location>
        <begin position="407"/>
        <end position="543"/>
    </location>
</feature>
<dbReference type="Pfam" id="PF00990">
    <property type="entry name" value="GGDEF"/>
    <property type="match status" value="1"/>
</dbReference>
<keyword evidence="6" id="KW-1185">Reference proteome</keyword>
<gene>
    <name evidence="5" type="ORF">C8D74_101231</name>
</gene>
<dbReference type="CDD" id="cd07709">
    <property type="entry name" value="flavodiiron_proteins_MBL-fold"/>
    <property type="match status" value="1"/>
</dbReference>
<dbReference type="SUPFAM" id="SSF52172">
    <property type="entry name" value="CheY-like"/>
    <property type="match status" value="1"/>
</dbReference>
<feature type="coiled-coil region" evidence="2">
    <location>
        <begin position="340"/>
        <end position="374"/>
    </location>
</feature>
<dbReference type="InterPro" id="IPR029787">
    <property type="entry name" value="Nucleotide_cyclase"/>
</dbReference>
<sequence length="675" mass="77286">MSNARVVEIAENIYWVGSRGQQGGLNCNPYLLVDEEEAVLIDPGSVLDFEDVLGNVLSIVPLGKIKYVILHHQDPDFSASVPLFEQKGANFKIITHWRTQNLVKYYGIKSDYYIVNENGFKLVLKSGRVLRFLPTPYLHFPGAIATYDERSKILFSSDLFGAFSYEWTLYAGEDYLEKMKTFHEHYMPSNDILRPIMEEFLRLDISMIAPQHGSIIRDNVKTYIKALRDMECGSFMASIKKNLMKSGGVKLICSLVIKRYVAIFNKAEVLQAIEGLELTLDKETLEITDYNYPGNRLWDMLFEFILARKGLQWLIVIEPYVRKLSQEYDIPMPEVFQTTLKQAEEKALHLSQENLLLKEINARLENSIKEVQEKLVHCPVTGLYNYDFFQNYLTSELENLLASDSPQNPALLILDVDQVDKIRFSYGEQEVNEILKNIADMVTALKEENTLLFRLQGASFACYLQHTTREAAVSFAERVRNEIASSEKFVEKITVSIGVVTLDELREGNPYLNDPAERMYNIATMRVKLAKRMGMNFVCSSSSLEKYQEEIGKILIVETDEVSIDVLKTFLENSNYKVLIARDGEEALKILETEEVDLIISEIMLPKIDGFLIRESLLAKSQTKNIPFLIVSHLKDDDTVERAAALGIEHYFRKPVMLSELLGVIKNRIKGETFR</sequence>
<evidence type="ECO:0000259" key="4">
    <source>
        <dbReference type="PROSITE" id="PS50887"/>
    </source>
</evidence>
<dbReference type="InterPro" id="IPR001279">
    <property type="entry name" value="Metallo-B-lactamas"/>
</dbReference>
<dbReference type="PROSITE" id="PS50110">
    <property type="entry name" value="RESPONSE_REGULATORY"/>
    <property type="match status" value="1"/>
</dbReference>
<accession>A0A4R8F5U5</accession>
<dbReference type="CDD" id="cd01949">
    <property type="entry name" value="GGDEF"/>
    <property type="match status" value="1"/>
</dbReference>
<dbReference type="SUPFAM" id="SSF55073">
    <property type="entry name" value="Nucleotide cyclase"/>
    <property type="match status" value="1"/>
</dbReference>
<dbReference type="PROSITE" id="PS50887">
    <property type="entry name" value="GGDEF"/>
    <property type="match status" value="1"/>
</dbReference>
<dbReference type="SMART" id="SM00267">
    <property type="entry name" value="GGDEF"/>
    <property type="match status" value="1"/>
</dbReference>
<protein>
    <submittedName>
        <fullName evidence="5">Diguanylate cyclase (GGDEF)-like protein</fullName>
    </submittedName>
</protein>
<reference evidence="5 6" key="1">
    <citation type="submission" date="2019-03" db="EMBL/GenBank/DDBJ databases">
        <title>Genomic Encyclopedia of Type Strains, Phase IV (KMG-IV): sequencing the most valuable type-strain genomes for metagenomic binning, comparative biology and taxonomic classification.</title>
        <authorList>
            <person name="Goeker M."/>
        </authorList>
    </citation>
    <scope>NUCLEOTIDE SEQUENCE [LARGE SCALE GENOMIC DNA]</scope>
    <source>
        <strain evidence="5 6">DSM 13575</strain>
    </source>
</reference>
<dbReference type="Pfam" id="PF19583">
    <property type="entry name" value="ODP"/>
    <property type="match status" value="1"/>
</dbReference>
<dbReference type="CDD" id="cd00156">
    <property type="entry name" value="REC"/>
    <property type="match status" value="1"/>
</dbReference>
<dbReference type="InterPro" id="IPR036866">
    <property type="entry name" value="RibonucZ/Hydroxyglut_hydro"/>
</dbReference>
<keyword evidence="2" id="KW-0175">Coiled coil</keyword>
<evidence type="ECO:0000313" key="6">
    <source>
        <dbReference type="Proteomes" id="UP000294817"/>
    </source>
</evidence>
<dbReference type="Gene3D" id="3.40.50.2300">
    <property type="match status" value="1"/>
</dbReference>
<dbReference type="SMART" id="SM00448">
    <property type="entry name" value="REC"/>
    <property type="match status" value="1"/>
</dbReference>
<dbReference type="InterPro" id="IPR000160">
    <property type="entry name" value="GGDEF_dom"/>
</dbReference>
<dbReference type="RefSeq" id="WP_103876677.1">
    <property type="nucleotide sequence ID" value="NZ_SODZ01000001.1"/>
</dbReference>
<organism evidence="5 6">
    <name type="scientific">Petrotoga sibirica</name>
    <dbReference type="NCBI Taxonomy" id="156202"/>
    <lineage>
        <taxon>Bacteria</taxon>
        <taxon>Thermotogati</taxon>
        <taxon>Thermotogota</taxon>
        <taxon>Thermotogae</taxon>
        <taxon>Petrotogales</taxon>
        <taxon>Petrotogaceae</taxon>
        <taxon>Petrotoga</taxon>
    </lineage>
</organism>
<dbReference type="PANTHER" id="PTHR43041">
    <property type="entry name" value="HYDROLASE, METALLO-BETA-LACTAMASE SUPERFAMILY"/>
    <property type="match status" value="1"/>
</dbReference>
<dbReference type="InterPro" id="IPR001789">
    <property type="entry name" value="Sig_transdc_resp-reg_receiver"/>
</dbReference>
<dbReference type="PANTHER" id="PTHR43041:SF1">
    <property type="entry name" value="METALLO-BETA-LACTAMASE DOMAIN-CONTAINING PROTEIN"/>
    <property type="match status" value="1"/>
</dbReference>
<dbReference type="InterPro" id="IPR043128">
    <property type="entry name" value="Rev_trsase/Diguanyl_cyclase"/>
</dbReference>
<dbReference type="AlphaFoldDB" id="A0A4R8F5U5"/>
<feature type="domain" description="Response regulatory" evidence="3">
    <location>
        <begin position="553"/>
        <end position="669"/>
    </location>
</feature>
<dbReference type="Pfam" id="PF00072">
    <property type="entry name" value="Response_reg"/>
    <property type="match status" value="1"/>
</dbReference>
<dbReference type="InterPro" id="IPR011006">
    <property type="entry name" value="CheY-like_superfamily"/>
</dbReference>
<dbReference type="SMART" id="SM00849">
    <property type="entry name" value="Lactamase_B"/>
    <property type="match status" value="1"/>
</dbReference>
<proteinExistence type="predicted"/>
<dbReference type="InterPro" id="IPR045761">
    <property type="entry name" value="ODP_dom"/>
</dbReference>
<comment type="caution">
    <text evidence="5">The sequence shown here is derived from an EMBL/GenBank/DDBJ whole genome shotgun (WGS) entry which is preliminary data.</text>
</comment>
<evidence type="ECO:0000256" key="1">
    <source>
        <dbReference type="PROSITE-ProRule" id="PRU00169"/>
    </source>
</evidence>